<proteinExistence type="predicted"/>
<reference evidence="12" key="1">
    <citation type="journal article" date="2014" name="Int. J. Syst. Evol. Microbiol.">
        <title>Complete genome of a new Firmicutes species belonging to the dominant human colonic microbiota ('Ruminococcus bicirculans') reveals two chromosomes and a selective capacity to utilize plant glucans.</title>
        <authorList>
            <consortium name="NISC Comparative Sequencing Program"/>
            <person name="Wegmann U."/>
            <person name="Louis P."/>
            <person name="Goesmann A."/>
            <person name="Henrissat B."/>
            <person name="Duncan S.H."/>
            <person name="Flint H.J."/>
        </authorList>
    </citation>
    <scope>NUCLEOTIDE SEQUENCE</scope>
    <source>
        <strain evidence="12">NBRC 108219</strain>
    </source>
</reference>
<evidence type="ECO:0000256" key="2">
    <source>
        <dbReference type="ARBA" id="ARBA00005194"/>
    </source>
</evidence>
<dbReference type="InterPro" id="IPR000089">
    <property type="entry name" value="Biotin_lipoyl"/>
</dbReference>
<evidence type="ECO:0000256" key="3">
    <source>
        <dbReference type="ARBA" id="ARBA00017562"/>
    </source>
</evidence>
<name>A0ABQ5V988_9PROT</name>
<evidence type="ECO:0000256" key="10">
    <source>
        <dbReference type="SAM" id="MobiDB-lite"/>
    </source>
</evidence>
<accession>A0ABQ5V988</accession>
<gene>
    <name evidence="12" type="primary">accC2</name>
    <name evidence="12" type="ORF">GCM10007853_12820</name>
</gene>
<dbReference type="NCBIfam" id="TIGR00531">
    <property type="entry name" value="BCCP"/>
    <property type="match status" value="1"/>
</dbReference>
<evidence type="ECO:0000313" key="12">
    <source>
        <dbReference type="EMBL" id="GLQ23408.1"/>
    </source>
</evidence>
<dbReference type="InterPro" id="IPR050709">
    <property type="entry name" value="Biotin_Carboxyl_Carrier/Decarb"/>
</dbReference>
<dbReference type="PANTHER" id="PTHR45266:SF3">
    <property type="entry name" value="OXALOACETATE DECARBOXYLASE ALPHA CHAIN"/>
    <property type="match status" value="1"/>
</dbReference>
<comment type="function">
    <text evidence="1 9">This protein is a component of the acetyl coenzyme A carboxylase complex; first, biotin carboxylase catalyzes the carboxylation of the carrier protein and then the transcarboxylase transfers the carboxyl group to form malonyl-CoA.</text>
</comment>
<keyword evidence="6 9" id="KW-0443">Lipid metabolism</keyword>
<dbReference type="InterPro" id="IPR001249">
    <property type="entry name" value="AcCoA_biotinCC"/>
</dbReference>
<evidence type="ECO:0000256" key="4">
    <source>
        <dbReference type="ARBA" id="ARBA00022516"/>
    </source>
</evidence>
<evidence type="ECO:0000313" key="13">
    <source>
        <dbReference type="Proteomes" id="UP001161391"/>
    </source>
</evidence>
<comment type="pathway">
    <text evidence="2 9">Lipid metabolism; fatty acid biosynthesis.</text>
</comment>
<protein>
    <recommendedName>
        <fullName evidence="3 9">Biotin carboxyl carrier protein of acetyl-CoA carboxylase</fullName>
    </recommendedName>
</protein>
<keyword evidence="5 9" id="KW-0276">Fatty acid metabolism</keyword>
<dbReference type="SUPFAM" id="SSF51230">
    <property type="entry name" value="Single hybrid motif"/>
    <property type="match status" value="1"/>
</dbReference>
<evidence type="ECO:0000256" key="6">
    <source>
        <dbReference type="ARBA" id="ARBA00023098"/>
    </source>
</evidence>
<dbReference type="PANTHER" id="PTHR45266">
    <property type="entry name" value="OXALOACETATE DECARBOXYLASE ALPHA CHAIN"/>
    <property type="match status" value="1"/>
</dbReference>
<dbReference type="PROSITE" id="PS00188">
    <property type="entry name" value="BIOTIN"/>
    <property type="match status" value="1"/>
</dbReference>
<feature type="compositionally biased region" description="Low complexity" evidence="10">
    <location>
        <begin position="61"/>
        <end position="80"/>
    </location>
</feature>
<evidence type="ECO:0000256" key="5">
    <source>
        <dbReference type="ARBA" id="ARBA00022832"/>
    </source>
</evidence>
<reference evidence="12" key="2">
    <citation type="submission" date="2023-01" db="EMBL/GenBank/DDBJ databases">
        <title>Draft genome sequence of Algimonas ampicilliniresistens strain NBRC 108219.</title>
        <authorList>
            <person name="Sun Q."/>
            <person name="Mori K."/>
        </authorList>
    </citation>
    <scope>NUCLEOTIDE SEQUENCE</scope>
    <source>
        <strain evidence="12">NBRC 108219</strain>
    </source>
</reference>
<dbReference type="InterPro" id="IPR001882">
    <property type="entry name" value="Biotin_BS"/>
</dbReference>
<dbReference type="Pfam" id="PF00364">
    <property type="entry name" value="Biotin_lipoyl"/>
    <property type="match status" value="1"/>
</dbReference>
<dbReference type="EMBL" id="BSNK01000001">
    <property type="protein sequence ID" value="GLQ23408.1"/>
    <property type="molecule type" value="Genomic_DNA"/>
</dbReference>
<feature type="domain" description="Lipoyl-binding" evidence="11">
    <location>
        <begin position="85"/>
        <end position="161"/>
    </location>
</feature>
<evidence type="ECO:0000256" key="7">
    <source>
        <dbReference type="ARBA" id="ARBA00023160"/>
    </source>
</evidence>
<dbReference type="InterPro" id="IPR011053">
    <property type="entry name" value="Single_hybrid_motif"/>
</dbReference>
<keyword evidence="8 9" id="KW-0092">Biotin</keyword>
<evidence type="ECO:0000256" key="1">
    <source>
        <dbReference type="ARBA" id="ARBA00003761"/>
    </source>
</evidence>
<evidence type="ECO:0000259" key="11">
    <source>
        <dbReference type="PROSITE" id="PS50968"/>
    </source>
</evidence>
<dbReference type="PROSITE" id="PS50968">
    <property type="entry name" value="BIOTINYL_LIPOYL"/>
    <property type="match status" value="1"/>
</dbReference>
<evidence type="ECO:0000256" key="8">
    <source>
        <dbReference type="ARBA" id="ARBA00023267"/>
    </source>
</evidence>
<dbReference type="CDD" id="cd06850">
    <property type="entry name" value="biotinyl_domain"/>
    <property type="match status" value="1"/>
</dbReference>
<organism evidence="12 13">
    <name type="scientific">Algimonas ampicilliniresistens</name>
    <dbReference type="NCBI Taxonomy" id="1298735"/>
    <lineage>
        <taxon>Bacteria</taxon>
        <taxon>Pseudomonadati</taxon>
        <taxon>Pseudomonadota</taxon>
        <taxon>Alphaproteobacteria</taxon>
        <taxon>Maricaulales</taxon>
        <taxon>Robiginitomaculaceae</taxon>
        <taxon>Algimonas</taxon>
    </lineage>
</organism>
<sequence>MATTKGNTDLTLIKELAKVLEGSELTEIEMKKGDLKIRVSKNGGPTTQHIMAGTPMAAPAAAPAASAAPAAAAPMPTAAPKQDHPDAVTSPMVGTCYLRPSPDADLFAEIGSKVKEGDTIMLVEAMKTFNSITAPKSGTLSAVFIEDVSPVEFGDSLFLID</sequence>
<dbReference type="Proteomes" id="UP001161391">
    <property type="component" value="Unassembled WGS sequence"/>
</dbReference>
<comment type="caution">
    <text evidence="12">The sequence shown here is derived from an EMBL/GenBank/DDBJ whole genome shotgun (WGS) entry which is preliminary data.</text>
</comment>
<dbReference type="RefSeq" id="WP_284388819.1">
    <property type="nucleotide sequence ID" value="NZ_BSNK01000001.1"/>
</dbReference>
<dbReference type="Gene3D" id="2.40.50.100">
    <property type="match status" value="1"/>
</dbReference>
<feature type="region of interest" description="Disordered" evidence="10">
    <location>
        <begin position="61"/>
        <end position="86"/>
    </location>
</feature>
<dbReference type="PRINTS" id="PR01071">
    <property type="entry name" value="ACOABIOTINCC"/>
</dbReference>
<evidence type="ECO:0000256" key="9">
    <source>
        <dbReference type="RuleBase" id="RU364072"/>
    </source>
</evidence>
<keyword evidence="4 9" id="KW-0444">Lipid biosynthesis</keyword>
<keyword evidence="13" id="KW-1185">Reference proteome</keyword>
<keyword evidence="7 9" id="KW-0275">Fatty acid biosynthesis</keyword>